<dbReference type="Proteomes" id="UP000654482">
    <property type="component" value="Unassembled WGS sequence"/>
</dbReference>
<evidence type="ECO:0000256" key="1">
    <source>
        <dbReference type="SAM" id="MobiDB-lite"/>
    </source>
</evidence>
<evidence type="ECO:0000313" key="2">
    <source>
        <dbReference type="EMBL" id="MBE9118093.1"/>
    </source>
</evidence>
<feature type="region of interest" description="Disordered" evidence="1">
    <location>
        <begin position="47"/>
        <end position="73"/>
    </location>
</feature>
<dbReference type="EMBL" id="JADEWZ010000037">
    <property type="protein sequence ID" value="MBE9118093.1"/>
    <property type="molecule type" value="Genomic_DNA"/>
</dbReference>
<dbReference type="RefSeq" id="WP_194031180.1">
    <property type="nucleotide sequence ID" value="NZ_JADEWZ010000037.1"/>
</dbReference>
<gene>
    <name evidence="2" type="ORF">IQ249_19550</name>
</gene>
<reference evidence="2" key="1">
    <citation type="submission" date="2020-10" db="EMBL/GenBank/DDBJ databases">
        <authorList>
            <person name="Castelo-Branco R."/>
            <person name="Eusebio N."/>
            <person name="Adriana R."/>
            <person name="Vieira A."/>
            <person name="Brugerolle De Fraissinette N."/>
            <person name="Rezende De Castro R."/>
            <person name="Schneider M.P."/>
            <person name="Vasconcelos V."/>
            <person name="Leao P.N."/>
        </authorList>
    </citation>
    <scope>NUCLEOTIDE SEQUENCE</scope>
    <source>
        <strain evidence="2">LEGE 07157</strain>
    </source>
</reference>
<protein>
    <submittedName>
        <fullName evidence="2">Uncharacterized protein</fullName>
    </submittedName>
</protein>
<dbReference type="AlphaFoldDB" id="A0A8J7IWJ7"/>
<evidence type="ECO:0000313" key="3">
    <source>
        <dbReference type="Proteomes" id="UP000654482"/>
    </source>
</evidence>
<organism evidence="2 3">
    <name type="scientific">Lusitaniella coriacea LEGE 07157</name>
    <dbReference type="NCBI Taxonomy" id="945747"/>
    <lineage>
        <taxon>Bacteria</taxon>
        <taxon>Bacillati</taxon>
        <taxon>Cyanobacteriota</taxon>
        <taxon>Cyanophyceae</taxon>
        <taxon>Spirulinales</taxon>
        <taxon>Lusitaniellaceae</taxon>
        <taxon>Lusitaniella</taxon>
    </lineage>
</organism>
<name>A0A8J7IWJ7_9CYAN</name>
<accession>A0A8J7IWJ7</accession>
<comment type="caution">
    <text evidence="2">The sequence shown here is derived from an EMBL/GenBank/DDBJ whole genome shotgun (WGS) entry which is preliminary data.</text>
</comment>
<sequence>MHVSSDKKLSDRLNDLTQEAVDQAIEKHRLRGESIAISDEQGKVRVVPASEIPDLEKANLPKHPQRNHSEEKK</sequence>
<keyword evidence="3" id="KW-1185">Reference proteome</keyword>
<proteinExistence type="predicted"/>